<feature type="domain" description="AAA+ ATPase" evidence="3">
    <location>
        <begin position="178"/>
        <end position="327"/>
    </location>
</feature>
<reference evidence="4" key="1">
    <citation type="submission" date="2022-06" db="EMBL/GenBank/DDBJ databases">
        <title>Isolation of gut microbiota from human fecal samples.</title>
        <authorList>
            <person name="Pamer E.G."/>
            <person name="Barat B."/>
            <person name="Waligurski E."/>
            <person name="Medina S."/>
            <person name="Paddock L."/>
            <person name="Mostad J."/>
        </authorList>
    </citation>
    <scope>NUCLEOTIDE SEQUENCE</scope>
    <source>
        <strain evidence="4">DFI.6.24</strain>
    </source>
</reference>
<dbReference type="PANTHER" id="PTHR11638">
    <property type="entry name" value="ATP-DEPENDENT CLP PROTEASE"/>
    <property type="match status" value="1"/>
</dbReference>
<comment type="caution">
    <text evidence="4">The sequence shown here is derived from an EMBL/GenBank/DDBJ whole genome shotgun (WGS) entry which is preliminary data.</text>
</comment>
<dbReference type="InterPro" id="IPR003593">
    <property type="entry name" value="AAA+_ATPase"/>
</dbReference>
<dbReference type="EMBL" id="JANGBO010000003">
    <property type="protein sequence ID" value="MCQ5061302.1"/>
    <property type="molecule type" value="Genomic_DNA"/>
</dbReference>
<dbReference type="SMART" id="SM00382">
    <property type="entry name" value="AAA"/>
    <property type="match status" value="1"/>
</dbReference>
<dbReference type="RefSeq" id="WP_117347403.1">
    <property type="nucleotide sequence ID" value="NZ_JAJDKX010000010.1"/>
</dbReference>
<dbReference type="GO" id="GO:0005737">
    <property type="term" value="C:cytoplasm"/>
    <property type="evidence" value="ECO:0007669"/>
    <property type="project" value="TreeGrafter"/>
</dbReference>
<evidence type="ECO:0000259" key="3">
    <source>
        <dbReference type="SMART" id="SM00382"/>
    </source>
</evidence>
<evidence type="ECO:0000256" key="1">
    <source>
        <dbReference type="ARBA" id="ARBA00022741"/>
    </source>
</evidence>
<dbReference type="GO" id="GO:0034605">
    <property type="term" value="P:cellular response to heat"/>
    <property type="evidence" value="ECO:0007669"/>
    <property type="project" value="TreeGrafter"/>
</dbReference>
<dbReference type="InterPro" id="IPR050130">
    <property type="entry name" value="ClpA_ClpB"/>
</dbReference>
<keyword evidence="1" id="KW-0547">Nucleotide-binding</keyword>
<dbReference type="PRINTS" id="PR00300">
    <property type="entry name" value="CLPPROTEASEA"/>
</dbReference>
<evidence type="ECO:0000313" key="5">
    <source>
        <dbReference type="Proteomes" id="UP001204814"/>
    </source>
</evidence>
<dbReference type="InterPro" id="IPR001270">
    <property type="entry name" value="ClpA/B"/>
</dbReference>
<gene>
    <name evidence="4" type="ORF">NE542_05545</name>
</gene>
<organism evidence="4 5">
    <name type="scientific">Faecalibacillus intestinalis</name>
    <dbReference type="NCBI Taxonomy" id="1982626"/>
    <lineage>
        <taxon>Bacteria</taxon>
        <taxon>Bacillati</taxon>
        <taxon>Bacillota</taxon>
        <taxon>Erysipelotrichia</taxon>
        <taxon>Erysipelotrichales</taxon>
        <taxon>Coprobacillaceae</taxon>
        <taxon>Faecalibacillus</taxon>
    </lineage>
</organism>
<sequence>MKLSNYKHLQRIYVYDSIQLIKSYSEKRIVSIGELLNDYNGLTIFYSLEKIKEKVKKENIDFIDISSLVEIVNFRSDMILQVEILFFKLAKFYDGNYCLRSDCAFILDEKVPFIFKKTIPLEEQKERLEAEMDEIDVKSISEIVDNINSELIGHDIFKNDFKKNLLKYSFLNNIGNRKILSILICGESGIGKTEFAKIVSKKMYPNEDLIKINFGNYSTEGVLNSLIGAPLGYKGCEEGGELINKIKKSKSKVILIDEFEKATPSIYNFFYELLEDGVFTDRHGNRHDLNGYIIIFTSNMTQEIYQEHIPNSLRSRFDMVYYFENLQYDEKNYYIQKNAKKLINELEQNYGKKVNYKNIESELARLVVYENLRDIKRKIEDIVFDEFFSKYF</sequence>
<accession>A0AAP2UHB4</accession>
<dbReference type="Pfam" id="PF07724">
    <property type="entry name" value="AAA_2"/>
    <property type="match status" value="1"/>
</dbReference>
<keyword evidence="2" id="KW-0067">ATP-binding</keyword>
<evidence type="ECO:0000256" key="2">
    <source>
        <dbReference type="ARBA" id="ARBA00022840"/>
    </source>
</evidence>
<protein>
    <submittedName>
        <fullName evidence="4">AAA family ATPase</fullName>
    </submittedName>
</protein>
<dbReference type="Gene3D" id="3.40.50.300">
    <property type="entry name" value="P-loop containing nucleotide triphosphate hydrolases"/>
    <property type="match status" value="1"/>
</dbReference>
<dbReference type="GO" id="GO:0005524">
    <property type="term" value="F:ATP binding"/>
    <property type="evidence" value="ECO:0007669"/>
    <property type="project" value="UniProtKB-KW"/>
</dbReference>
<dbReference type="PANTHER" id="PTHR11638:SF18">
    <property type="entry name" value="HEAT SHOCK PROTEIN 104"/>
    <property type="match status" value="1"/>
</dbReference>
<dbReference type="GO" id="GO:0016887">
    <property type="term" value="F:ATP hydrolysis activity"/>
    <property type="evidence" value="ECO:0007669"/>
    <property type="project" value="InterPro"/>
</dbReference>
<dbReference type="Proteomes" id="UP001204814">
    <property type="component" value="Unassembled WGS sequence"/>
</dbReference>
<proteinExistence type="predicted"/>
<dbReference type="InterPro" id="IPR027417">
    <property type="entry name" value="P-loop_NTPase"/>
</dbReference>
<dbReference type="InterPro" id="IPR003959">
    <property type="entry name" value="ATPase_AAA_core"/>
</dbReference>
<dbReference type="AlphaFoldDB" id="A0AAP2UHB4"/>
<evidence type="ECO:0000313" key="4">
    <source>
        <dbReference type="EMBL" id="MCQ5061302.1"/>
    </source>
</evidence>
<dbReference type="SUPFAM" id="SSF52540">
    <property type="entry name" value="P-loop containing nucleoside triphosphate hydrolases"/>
    <property type="match status" value="1"/>
</dbReference>
<name>A0AAP2UHB4_9FIRM</name>